<dbReference type="InterPro" id="IPR044268">
    <property type="entry name" value="PIP_synthase_PgsA1"/>
</dbReference>
<dbReference type="Pfam" id="PF01066">
    <property type="entry name" value="CDP-OH_P_transf"/>
    <property type="match status" value="1"/>
</dbReference>
<feature type="transmembrane region" description="Helical" evidence="17">
    <location>
        <begin position="155"/>
        <end position="180"/>
    </location>
</feature>
<evidence type="ECO:0000256" key="9">
    <source>
        <dbReference type="ARBA" id="ARBA00022723"/>
    </source>
</evidence>
<keyword evidence="17" id="KW-1208">Phospholipid metabolism</keyword>
<dbReference type="InterPro" id="IPR048254">
    <property type="entry name" value="CDP_ALCOHOL_P_TRANSF_CS"/>
</dbReference>
<dbReference type="InParanoid" id="A0A7L4YJU5"/>
<dbReference type="PROSITE" id="PS00379">
    <property type="entry name" value="CDP_ALCOHOL_P_TRANSF"/>
    <property type="match status" value="1"/>
</dbReference>
<feature type="binding site" evidence="17">
    <location>
        <position position="88"/>
    </location>
    <ligand>
        <name>Mg(2+)</name>
        <dbReference type="ChEBI" id="CHEBI:18420"/>
        <label>1</label>
    </ligand>
</feature>
<evidence type="ECO:0000256" key="17">
    <source>
        <dbReference type="HAMAP-Rule" id="MF_02241"/>
    </source>
</evidence>
<dbReference type="Gene3D" id="1.20.120.1760">
    <property type="match status" value="1"/>
</dbReference>
<evidence type="ECO:0000256" key="14">
    <source>
        <dbReference type="ARBA" id="ARBA00024082"/>
    </source>
</evidence>
<keyword evidence="11 17" id="KW-1133">Transmembrane helix</keyword>
<feature type="binding site" evidence="17">
    <location>
        <position position="81"/>
    </location>
    <ligand>
        <name>a CDP-1,2-diacyl-sn-glycerol</name>
        <dbReference type="ChEBI" id="CHEBI:58332"/>
    </ligand>
</feature>
<dbReference type="EC" id="2.7.8.-" evidence="17"/>
<evidence type="ECO:0000256" key="18">
    <source>
        <dbReference type="RuleBase" id="RU003750"/>
    </source>
</evidence>
<evidence type="ECO:0000256" key="12">
    <source>
        <dbReference type="ARBA" id="ARBA00023136"/>
    </source>
</evidence>
<keyword evidence="12 17" id="KW-0472">Membrane</keyword>
<gene>
    <name evidence="20" type="ORF">EK0264_01365</name>
</gene>
<feature type="binding site" evidence="17">
    <location>
        <position position="92"/>
    </location>
    <ligand>
        <name>Mg(2+)</name>
        <dbReference type="ChEBI" id="CHEBI:18420"/>
        <label>2</label>
    </ligand>
</feature>
<keyword evidence="6 17" id="KW-1003">Cell membrane</keyword>
<comment type="pathway">
    <text evidence="2 17">Phospholipid metabolism; phosphatidylinositol phosphate biosynthesis.</text>
</comment>
<dbReference type="UniPathway" id="UPA00220"/>
<dbReference type="HAMAP" id="MF_02241">
    <property type="entry name" value="PIP_synthase"/>
    <property type="match status" value="1"/>
</dbReference>
<evidence type="ECO:0000313" key="21">
    <source>
        <dbReference type="Proteomes" id="UP000463857"/>
    </source>
</evidence>
<evidence type="ECO:0000256" key="10">
    <source>
        <dbReference type="ARBA" id="ARBA00022842"/>
    </source>
</evidence>
<evidence type="ECO:0000256" key="11">
    <source>
        <dbReference type="ARBA" id="ARBA00022989"/>
    </source>
</evidence>
<dbReference type="Proteomes" id="UP000463857">
    <property type="component" value="Chromosome"/>
</dbReference>
<feature type="region of interest" description="Disordered" evidence="19">
    <location>
        <begin position="224"/>
        <end position="251"/>
    </location>
</feature>
<dbReference type="OrthoDB" id="116551at2"/>
<protein>
    <recommendedName>
        <fullName evidence="14 17">Phosphatidylinositol phosphate synthase</fullName>
        <shortName evidence="17">PIP synthase</shortName>
        <ecNumber evidence="17">2.7.8.-</ecNumber>
    </recommendedName>
    <alternativeName>
        <fullName evidence="15 17">CDP-diacylglycerol--D-myo-inositol-3-phosphate 3-phosphatidyltransferase</fullName>
    </alternativeName>
</protein>
<feature type="binding site" evidence="17">
    <location>
        <position position="70"/>
    </location>
    <ligand>
        <name>Mg(2+)</name>
        <dbReference type="ChEBI" id="CHEBI:18420"/>
        <label>1</label>
    </ligand>
</feature>
<keyword evidence="17" id="KW-0443">Lipid metabolism</keyword>
<keyword evidence="17" id="KW-0444">Lipid biosynthesis</keyword>
<feature type="transmembrane region" description="Helical" evidence="17">
    <location>
        <begin position="21"/>
        <end position="47"/>
    </location>
</feature>
<comment type="catalytic activity">
    <reaction evidence="16 17">
        <text>a CDP-1,2-diacyl-sn-glycerol + 1D-myo-inositol 3-phosphate = a 1,2-diacyl-sn-glycero-3-phospho-(1D-myo-inositol-3-phosphate) + CMP + H(+)</text>
        <dbReference type="Rhea" id="RHEA:60504"/>
        <dbReference type="ChEBI" id="CHEBI:15378"/>
        <dbReference type="ChEBI" id="CHEBI:58088"/>
        <dbReference type="ChEBI" id="CHEBI:58332"/>
        <dbReference type="ChEBI" id="CHEBI:58401"/>
        <dbReference type="ChEBI" id="CHEBI:60377"/>
    </reaction>
</comment>
<keyword evidence="17" id="KW-0594">Phospholipid biosynthesis</keyword>
<accession>A0A7L4YJU5</accession>
<feature type="transmembrane region" description="Helical" evidence="17">
    <location>
        <begin position="53"/>
        <end position="72"/>
    </location>
</feature>
<evidence type="ECO:0000256" key="5">
    <source>
        <dbReference type="ARBA" id="ARBA00011738"/>
    </source>
</evidence>
<dbReference type="InterPro" id="IPR000462">
    <property type="entry name" value="CDP-OH_P_trans"/>
</dbReference>
<comment type="catalytic activity">
    <reaction evidence="13 17">
        <text>1,2-di-(9Z-octadecenoyl)-sn-glycero-3-cytidine-5'-diphosphate + 1D-myo-inositol 3-phosphate = 1,2-di-(9Z-octadecenoyl)-sn-glycero-3-phospho-(1D-myo-inositol-3-phosphate) + CMP + H(+)</text>
        <dbReference type="Rhea" id="RHEA:61216"/>
        <dbReference type="ChEBI" id="CHEBI:15378"/>
        <dbReference type="ChEBI" id="CHEBI:58401"/>
        <dbReference type="ChEBI" id="CHEBI:60377"/>
        <dbReference type="ChEBI" id="CHEBI:85356"/>
        <dbReference type="ChEBI" id="CHEBI:144472"/>
    </reaction>
</comment>
<dbReference type="GO" id="GO:0008654">
    <property type="term" value="P:phospholipid biosynthetic process"/>
    <property type="evidence" value="ECO:0007669"/>
    <property type="project" value="UniProtKB-UniRule"/>
</dbReference>
<feature type="binding site" evidence="17">
    <location>
        <position position="75"/>
    </location>
    <ligand>
        <name>a CDP-1,2-diacyl-sn-glycerol</name>
        <dbReference type="ChEBI" id="CHEBI:58332"/>
    </ligand>
</feature>
<keyword evidence="9 17" id="KW-0479">Metal-binding</keyword>
<dbReference type="RefSeq" id="WP_159542200.1">
    <property type="nucleotide sequence ID" value="NZ_CP047156.1"/>
</dbReference>
<dbReference type="GO" id="GO:0005886">
    <property type="term" value="C:plasma membrane"/>
    <property type="evidence" value="ECO:0007669"/>
    <property type="project" value="UniProtKB-SubCell"/>
</dbReference>
<dbReference type="AlphaFoldDB" id="A0A7L4YJU5"/>
<comment type="subunit">
    <text evidence="5 17">Homodimer.</text>
</comment>
<evidence type="ECO:0000256" key="13">
    <source>
        <dbReference type="ARBA" id="ARBA00023935"/>
    </source>
</evidence>
<evidence type="ECO:0000256" key="7">
    <source>
        <dbReference type="ARBA" id="ARBA00022679"/>
    </source>
</evidence>
<dbReference type="GO" id="GO:0016780">
    <property type="term" value="F:phosphotransferase activity, for other substituted phosphate groups"/>
    <property type="evidence" value="ECO:0007669"/>
    <property type="project" value="UniProtKB-UniRule"/>
</dbReference>
<dbReference type="InterPro" id="IPR043130">
    <property type="entry name" value="CDP-OH_PTrfase_TM_dom"/>
</dbReference>
<dbReference type="GO" id="GO:0000287">
    <property type="term" value="F:magnesium ion binding"/>
    <property type="evidence" value="ECO:0007669"/>
    <property type="project" value="UniProtKB-UniRule"/>
</dbReference>
<feature type="binding site" evidence="17">
    <location>
        <position position="71"/>
    </location>
    <ligand>
        <name>a CDP-1,2-diacyl-sn-glycerol</name>
        <dbReference type="ChEBI" id="CHEBI:58332"/>
    </ligand>
</feature>
<evidence type="ECO:0000256" key="16">
    <source>
        <dbReference type="ARBA" id="ARBA00048865"/>
    </source>
</evidence>
<comment type="pathway">
    <text evidence="3">Lipid metabolism.</text>
</comment>
<sequence length="251" mass="26438">MLNDSPARDFFGRAFTPIGEALSRVGVHPNVVTIVGTFGVILASVLLVARGHLFAGCMVITFFVFLDLLDGAMARASGRVSKFGAVLDATGDRLSDAAIFGGIAFWFALNRDDGWVMTAALLCLILGQATSYVKARAEGVGISCNVGIAERAERLIVVLVGMGLQGLGVPYVLEIALWALSAVSAFTVWQRLALVYRVSAAELEDAPPVPEGTVEIAGETVVTDETIARDETLAPDEPPTKRPLHGQPGAA</sequence>
<evidence type="ECO:0000256" key="4">
    <source>
        <dbReference type="ARBA" id="ARBA00010441"/>
    </source>
</evidence>
<evidence type="ECO:0000256" key="3">
    <source>
        <dbReference type="ARBA" id="ARBA00005189"/>
    </source>
</evidence>
<name>A0A7L4YJU5_9ACTN</name>
<dbReference type="NCBIfam" id="NF045883">
    <property type="entry name" value="PIPSynth"/>
    <property type="match status" value="1"/>
</dbReference>
<keyword evidence="21" id="KW-1185">Reference proteome</keyword>
<comment type="similarity">
    <text evidence="4 17 18">Belongs to the CDP-alcohol phosphatidyltransferase class-I family.</text>
</comment>
<organism evidence="20 21">
    <name type="scientific">Epidermidibacterium keratini</name>
    <dbReference type="NCBI Taxonomy" id="1891644"/>
    <lineage>
        <taxon>Bacteria</taxon>
        <taxon>Bacillati</taxon>
        <taxon>Actinomycetota</taxon>
        <taxon>Actinomycetes</taxon>
        <taxon>Sporichthyales</taxon>
        <taxon>Sporichthyaceae</taxon>
        <taxon>Epidermidibacterium</taxon>
    </lineage>
</organism>
<evidence type="ECO:0000256" key="2">
    <source>
        <dbReference type="ARBA" id="ARBA00004805"/>
    </source>
</evidence>
<comment type="cofactor">
    <cofactor evidence="17">
        <name>Mg(2+)</name>
        <dbReference type="ChEBI" id="CHEBI:18420"/>
    </cofactor>
    <text evidence="17">Contains a di-nuclear catalytic Mg(2+) center.</text>
</comment>
<comment type="subcellular location">
    <subcellularLocation>
        <location evidence="1 17">Cell membrane</location>
        <topology evidence="1 17">Multi-pass membrane protein</topology>
    </subcellularLocation>
</comment>
<dbReference type="EMBL" id="CP047156">
    <property type="protein sequence ID" value="QHB99078.1"/>
    <property type="molecule type" value="Genomic_DNA"/>
</dbReference>
<keyword evidence="7 17" id="KW-0808">Transferase</keyword>
<feature type="active site" description="Proton acceptor" evidence="17">
    <location>
        <position position="92"/>
    </location>
</feature>
<evidence type="ECO:0000313" key="20">
    <source>
        <dbReference type="EMBL" id="QHB99078.1"/>
    </source>
</evidence>
<evidence type="ECO:0000256" key="15">
    <source>
        <dbReference type="ARBA" id="ARBA00033137"/>
    </source>
</evidence>
<keyword evidence="8 17" id="KW-0812">Transmembrane</keyword>
<feature type="transmembrane region" description="Helical" evidence="17">
    <location>
        <begin position="115"/>
        <end position="135"/>
    </location>
</feature>
<feature type="binding site" evidence="17">
    <location>
        <begin position="30"/>
        <end position="33"/>
    </location>
    <ligand>
        <name>a CDP-1,2-diacyl-sn-glycerol</name>
        <dbReference type="ChEBI" id="CHEBI:58332"/>
    </ligand>
</feature>
<dbReference type="KEGG" id="eke:EK0264_01365"/>
<evidence type="ECO:0000256" key="1">
    <source>
        <dbReference type="ARBA" id="ARBA00004651"/>
    </source>
</evidence>
<feature type="binding site" evidence="17">
    <location>
        <position position="67"/>
    </location>
    <ligand>
        <name>Mg(2+)</name>
        <dbReference type="ChEBI" id="CHEBI:18420"/>
        <label>1</label>
    </ligand>
</feature>
<proteinExistence type="inferred from homology"/>
<evidence type="ECO:0000256" key="19">
    <source>
        <dbReference type="SAM" id="MobiDB-lite"/>
    </source>
</evidence>
<comment type="caution">
    <text evidence="17">Lacks conserved residue(s) required for the propagation of feature annotation.</text>
</comment>
<evidence type="ECO:0000256" key="8">
    <source>
        <dbReference type="ARBA" id="ARBA00022692"/>
    </source>
</evidence>
<reference evidence="20 21" key="1">
    <citation type="journal article" date="2018" name="Int. J. Syst. Evol. Microbiol.">
        <title>Epidermidibacterium keratini gen. nov., sp. nov., a member of the family Sporichthyaceae, isolated from keratin epidermis.</title>
        <authorList>
            <person name="Lee D.G."/>
            <person name="Trujillo M.E."/>
            <person name="Kang S."/>
            <person name="Nam J.J."/>
            <person name="Kim Y.J."/>
        </authorList>
    </citation>
    <scope>NUCLEOTIDE SEQUENCE [LARGE SCALE GENOMIC DNA]</scope>
    <source>
        <strain evidence="20 21">EPI-7</strain>
    </source>
</reference>
<feature type="binding site" evidence="17">
    <location>
        <position position="88"/>
    </location>
    <ligand>
        <name>Mg(2+)</name>
        <dbReference type="ChEBI" id="CHEBI:18420"/>
        <label>2</label>
    </ligand>
</feature>
<keyword evidence="10 17" id="KW-0460">Magnesium</keyword>
<comment type="function">
    <text evidence="17">Catalyzes the conjugation of the 1'-hydroxyl group of D-myo-inositol-3-phosphate (also named L-myo-inositol-1-phosphate) with a lipid tail of cytidine diphosphate diacylglycerol (CDP-DAG), forming phosphatidylinositol phosphate (PIP) and CMP. PIP is a precursor of phosphatidylinositol (PI) which is an essential lipid required for cell wall formation.</text>
</comment>
<feature type="binding site" evidence="17">
    <location>
        <position position="67"/>
    </location>
    <ligand>
        <name>Mg(2+)</name>
        <dbReference type="ChEBI" id="CHEBI:18420"/>
        <label>2</label>
    </ligand>
</feature>
<evidence type="ECO:0000256" key="6">
    <source>
        <dbReference type="ARBA" id="ARBA00022475"/>
    </source>
</evidence>